<proteinExistence type="predicted"/>
<dbReference type="GO" id="GO:0009055">
    <property type="term" value="F:electron transfer activity"/>
    <property type="evidence" value="ECO:0007669"/>
    <property type="project" value="TreeGrafter"/>
</dbReference>
<dbReference type="Proteomes" id="UP000179840">
    <property type="component" value="Unassembled WGS sequence"/>
</dbReference>
<dbReference type="EMBL" id="LFKP01000013">
    <property type="protein sequence ID" value="OHV94625.1"/>
    <property type="molecule type" value="Genomic_DNA"/>
</dbReference>
<dbReference type="PANTHER" id="PTHR34386">
    <property type="entry name" value="GLUTAREDOXIN"/>
    <property type="match status" value="1"/>
</dbReference>
<dbReference type="InterPro" id="IPR051548">
    <property type="entry name" value="Grx-like_ET"/>
</dbReference>
<accession>A0A1S1U2E6</accession>
<protein>
    <recommendedName>
        <fullName evidence="1">Glutaredoxin domain-containing protein</fullName>
    </recommendedName>
</protein>
<dbReference type="AlphaFoldDB" id="A0A1S1U2E6"/>
<dbReference type="PROSITE" id="PS51354">
    <property type="entry name" value="GLUTAREDOXIN_2"/>
    <property type="match status" value="1"/>
</dbReference>
<dbReference type="Gene3D" id="3.40.30.10">
    <property type="entry name" value="Glutaredoxin"/>
    <property type="match status" value="1"/>
</dbReference>
<dbReference type="InterPro" id="IPR036249">
    <property type="entry name" value="Thioredoxin-like_sf"/>
</dbReference>
<dbReference type="SUPFAM" id="SSF52833">
    <property type="entry name" value="Thioredoxin-like"/>
    <property type="match status" value="1"/>
</dbReference>
<name>A0A1S1U2E6_9BURK</name>
<dbReference type="CDD" id="cd02976">
    <property type="entry name" value="NrdH"/>
    <property type="match status" value="1"/>
</dbReference>
<dbReference type="PANTHER" id="PTHR34386:SF1">
    <property type="entry name" value="GLUTAREDOXIN-LIKE PROTEIN NRDH"/>
    <property type="match status" value="1"/>
</dbReference>
<comment type="caution">
    <text evidence="2">The sequence shown here is derived from an EMBL/GenBank/DDBJ whole genome shotgun (WGS) entry which is preliminary data.</text>
</comment>
<gene>
    <name evidence="2" type="ORF">AKG95_24165</name>
</gene>
<organism evidence="2 3">
    <name type="scientific">Janthinobacterium lividum</name>
    <dbReference type="NCBI Taxonomy" id="29581"/>
    <lineage>
        <taxon>Bacteria</taxon>
        <taxon>Pseudomonadati</taxon>
        <taxon>Pseudomonadota</taxon>
        <taxon>Betaproteobacteria</taxon>
        <taxon>Burkholderiales</taxon>
        <taxon>Oxalobacteraceae</taxon>
        <taxon>Janthinobacterium</taxon>
    </lineage>
</organism>
<dbReference type="InterPro" id="IPR002109">
    <property type="entry name" value="Glutaredoxin"/>
</dbReference>
<evidence type="ECO:0000313" key="2">
    <source>
        <dbReference type="EMBL" id="OHV94625.1"/>
    </source>
</evidence>
<dbReference type="GO" id="GO:0045454">
    <property type="term" value="P:cell redox homeostasis"/>
    <property type="evidence" value="ECO:0007669"/>
    <property type="project" value="TreeGrafter"/>
</dbReference>
<feature type="domain" description="Glutaredoxin" evidence="1">
    <location>
        <begin position="53"/>
        <end position="109"/>
    </location>
</feature>
<sequence>MMQKKIKTIAMYGLILAAGLGSGYGLSLLPGLLKSSYTEGNYAAYFPNAQAKVVLYGTDWCGYCAKTRAYFKENKIEFVDLDIEKSPAAKKAHEELGGGGVPVVLIGNRKIQGFNTGALEAALKRI</sequence>
<dbReference type="Pfam" id="PF00462">
    <property type="entry name" value="Glutaredoxin"/>
    <property type="match status" value="1"/>
</dbReference>
<evidence type="ECO:0000259" key="1">
    <source>
        <dbReference type="Pfam" id="PF00462"/>
    </source>
</evidence>
<reference evidence="2 3" key="1">
    <citation type="submission" date="2015-06" db="EMBL/GenBank/DDBJ databases">
        <title>Draft genome sequencing of a biphenyl-degrading bacterium, Janthinobacterium lividum MEG1.</title>
        <authorList>
            <person name="Shimodaira J."/>
            <person name="Hatta T."/>
        </authorList>
    </citation>
    <scope>NUCLEOTIDE SEQUENCE [LARGE SCALE GENOMIC DNA]</scope>
    <source>
        <strain evidence="2 3">MEG1</strain>
    </source>
</reference>
<evidence type="ECO:0000313" key="3">
    <source>
        <dbReference type="Proteomes" id="UP000179840"/>
    </source>
</evidence>